<reference evidence="1" key="1">
    <citation type="submission" date="2021-01" db="EMBL/GenBank/DDBJ databases">
        <authorList>
            <person name="Li R."/>
            <person name="Bekaert M."/>
        </authorList>
    </citation>
    <scope>NUCLEOTIDE SEQUENCE</scope>
    <source>
        <strain evidence="1">Farmed</strain>
    </source>
</reference>
<dbReference type="InterPro" id="IPR052580">
    <property type="entry name" value="Lipid_Hydrolase"/>
</dbReference>
<comment type="caution">
    <text evidence="1">The sequence shown here is derived from an EMBL/GenBank/DDBJ whole genome shotgun (WGS) entry which is preliminary data.</text>
</comment>
<accession>A0A812BP83</accession>
<gene>
    <name evidence="1" type="ORF">SPHA_21457</name>
</gene>
<keyword evidence="2" id="KW-1185">Reference proteome</keyword>
<dbReference type="PANTHER" id="PTHR46394">
    <property type="entry name" value="ANNEXIN"/>
    <property type="match status" value="1"/>
</dbReference>
<dbReference type="EMBL" id="CAHIKZ030000787">
    <property type="protein sequence ID" value="CAE1238676.1"/>
    <property type="molecule type" value="Genomic_DNA"/>
</dbReference>
<evidence type="ECO:0000313" key="2">
    <source>
        <dbReference type="Proteomes" id="UP000597762"/>
    </source>
</evidence>
<dbReference type="PANTHER" id="PTHR46394:SF1">
    <property type="entry name" value="PNPLA DOMAIN-CONTAINING PROTEIN"/>
    <property type="match status" value="1"/>
</dbReference>
<sequence length="258" mass="29717">MLGNILSNRCNEADLTFLELYERTSIELCVVVTNVNAMRAEYWHRKTTPDMSIREAVYMSLSIPVTEATFFTLQYLQIIEECFDYEKPFEQSLAETIAVKNCPLSSKEQILLFSKHLTKVEDCIAVFKEIAHGQHLTPAMLMVHVQRIALSILHDYSSLIGEEVNDMCSFLGNVVQTMNINTNTINENDQKRTVGIFYGHVNNNTLLEHDDQTFLYKIYTCKFYKLVNVYLQQGWNATVAYLSQRENLDELATQINSN</sequence>
<dbReference type="OrthoDB" id="412240at2759"/>
<dbReference type="Proteomes" id="UP000597762">
    <property type="component" value="Unassembled WGS sequence"/>
</dbReference>
<name>A0A812BP83_ACAPH</name>
<evidence type="ECO:0000313" key="1">
    <source>
        <dbReference type="EMBL" id="CAE1238676.1"/>
    </source>
</evidence>
<organism evidence="1 2">
    <name type="scientific">Acanthosepion pharaonis</name>
    <name type="common">Pharaoh cuttlefish</name>
    <name type="synonym">Sepia pharaonis</name>
    <dbReference type="NCBI Taxonomy" id="158019"/>
    <lineage>
        <taxon>Eukaryota</taxon>
        <taxon>Metazoa</taxon>
        <taxon>Spiralia</taxon>
        <taxon>Lophotrochozoa</taxon>
        <taxon>Mollusca</taxon>
        <taxon>Cephalopoda</taxon>
        <taxon>Coleoidea</taxon>
        <taxon>Decapodiformes</taxon>
        <taxon>Sepiida</taxon>
        <taxon>Sepiina</taxon>
        <taxon>Sepiidae</taxon>
        <taxon>Acanthosepion</taxon>
    </lineage>
</organism>
<dbReference type="Gene3D" id="3.40.1090.10">
    <property type="entry name" value="Cytosolic phospholipase A2 catalytic domain"/>
    <property type="match status" value="1"/>
</dbReference>
<proteinExistence type="predicted"/>
<dbReference type="AlphaFoldDB" id="A0A812BP83"/>
<protein>
    <submittedName>
        <fullName evidence="1">Uncharacterized protein</fullName>
    </submittedName>
</protein>